<evidence type="ECO:0000259" key="2">
    <source>
        <dbReference type="Pfam" id="PF18406"/>
    </source>
</evidence>
<dbReference type="Gene3D" id="1.10.3530.10">
    <property type="entry name" value="Api92-like"/>
    <property type="match status" value="1"/>
</dbReference>
<dbReference type="RefSeq" id="WP_102552352.1">
    <property type="nucleotide sequence ID" value="NZ_MCZF01000110.1"/>
</dbReference>
<proteinExistence type="predicted"/>
<evidence type="ECO:0000259" key="1">
    <source>
        <dbReference type="Pfam" id="PF06924"/>
    </source>
</evidence>
<evidence type="ECO:0000313" key="3">
    <source>
        <dbReference type="EMBL" id="PMM53597.1"/>
    </source>
</evidence>
<gene>
    <name evidence="3" type="ORF">BCT54_22865</name>
</gene>
<feature type="domain" description="YubB ferredoxin-like" evidence="2">
    <location>
        <begin position="219"/>
        <end position="286"/>
    </location>
</feature>
<dbReference type="SUPFAM" id="SSF160940">
    <property type="entry name" value="Api92-like"/>
    <property type="match status" value="1"/>
</dbReference>
<evidence type="ECO:0000313" key="4">
    <source>
        <dbReference type="Proteomes" id="UP000235533"/>
    </source>
</evidence>
<accession>A0A2N7JR82</accession>
<dbReference type="Gene3D" id="3.30.70.1270">
    <property type="entry name" value="Api92-like domains"/>
    <property type="match status" value="1"/>
</dbReference>
<protein>
    <submittedName>
        <fullName evidence="3">Uncharacterized protein</fullName>
    </submittedName>
</protein>
<reference evidence="4" key="1">
    <citation type="submission" date="2016-07" db="EMBL/GenBank/DDBJ databases">
        <title>Nontailed viruses are major unrecognized killers of bacteria in the ocean.</title>
        <authorList>
            <person name="Kauffman K."/>
            <person name="Hussain F."/>
            <person name="Yang J."/>
            <person name="Arevalo P."/>
            <person name="Brown J."/>
            <person name="Cutler M."/>
            <person name="Kelly L."/>
            <person name="Polz M.F."/>
        </authorList>
    </citation>
    <scope>NUCLEOTIDE SEQUENCE [LARGE SCALE GENOMIC DNA]</scope>
    <source>
        <strain evidence="4">10N.261.48.B5</strain>
    </source>
</reference>
<dbReference type="Pfam" id="PF06924">
    <property type="entry name" value="DUF1281"/>
    <property type="match status" value="1"/>
</dbReference>
<organism evidence="3 4">
    <name type="scientific">Vibrio splendidus</name>
    <dbReference type="NCBI Taxonomy" id="29497"/>
    <lineage>
        <taxon>Bacteria</taxon>
        <taxon>Pseudomonadati</taxon>
        <taxon>Pseudomonadota</taxon>
        <taxon>Gammaproteobacteria</taxon>
        <taxon>Vibrionales</taxon>
        <taxon>Vibrionaceae</taxon>
        <taxon>Vibrio</taxon>
    </lineage>
</organism>
<dbReference type="EMBL" id="MCZF01000110">
    <property type="protein sequence ID" value="PMM53597.1"/>
    <property type="molecule type" value="Genomic_DNA"/>
</dbReference>
<comment type="caution">
    <text evidence="3">The sequence shown here is derived from an EMBL/GenBank/DDBJ whole genome shotgun (WGS) entry which is preliminary data.</text>
</comment>
<dbReference type="InterPro" id="IPR023136">
    <property type="entry name" value="Api92-like_dom_sf"/>
</dbReference>
<feature type="domain" description="DUF1281" evidence="1">
    <location>
        <begin position="32"/>
        <end position="207"/>
    </location>
</feature>
<dbReference type="Pfam" id="PF18406">
    <property type="entry name" value="DUF1281_C"/>
    <property type="match status" value="1"/>
</dbReference>
<dbReference type="Proteomes" id="UP000235533">
    <property type="component" value="Unassembled WGS sequence"/>
</dbReference>
<dbReference type="InterPro" id="IPR009694">
    <property type="entry name" value="DUF1281"/>
</dbReference>
<name>A0A2N7JR82_VIBSP</name>
<dbReference type="InterPro" id="IPR041329">
    <property type="entry name" value="YubB_C"/>
</dbReference>
<dbReference type="AlphaFoldDB" id="A0A2N7JR82"/>
<sequence length="306" mass="34491">MPNWCVNKIELSGRSAATVKAYWEQRNEASFRYRKALHQALHLFVAGVGRVLLPTQAVEFSPYPSWVSDEWLALPDCDKAAYYDQFVSLMMSDPRLTNGLCEHINDIYSACQLEKMEWHSLMQEQQASITEFLQTGGFWPCGQLNQEQCSTLWSELGSPATLDETQLDLREIVRPRLWVELGGFNGKGFRDVLSGFDANWHELGTKWEIVTVSVHAMTDEHVNVEFDTAWGPCSEAIEHFANSYELDLTHTYCEAGCDFCGQLTYENGVLVESVSESLELSEEEDDDGCHEVVGPSYILGLSSYGG</sequence>